<dbReference type="OrthoDB" id="9802752at2"/>
<dbReference type="AlphaFoldDB" id="A0A554WUL8"/>
<evidence type="ECO:0000313" key="1">
    <source>
        <dbReference type="EMBL" id="TSE27280.1"/>
    </source>
</evidence>
<dbReference type="PANTHER" id="PTHR35810">
    <property type="entry name" value="CYTOPLASMIC PROTEIN-RELATED"/>
    <property type="match status" value="1"/>
</dbReference>
<gene>
    <name evidence="1" type="ORF">Tsedi_00110</name>
</gene>
<comment type="caution">
    <text evidence="1">The sequence shown here is derived from an EMBL/GenBank/DDBJ whole genome shotgun (WGS) entry which is preliminary data.</text>
</comment>
<accession>A0A554WUL8</accession>
<reference evidence="1 2" key="1">
    <citation type="submission" date="2019-07" db="EMBL/GenBank/DDBJ databases">
        <title>Tepidimonas sediminis YIM 72259 draft genome.</title>
        <authorList>
            <person name="Da Costa M.S."/>
            <person name="Froufe H.J.C."/>
            <person name="Egas C."/>
            <person name="Albuquerque L."/>
        </authorList>
    </citation>
    <scope>NUCLEOTIDE SEQUENCE [LARGE SCALE GENOMIC DNA]</scope>
    <source>
        <strain evidence="1 2">YIM 72259</strain>
    </source>
</reference>
<keyword evidence="2" id="KW-1185">Reference proteome</keyword>
<name>A0A554WUL8_9BURK</name>
<dbReference type="PANTHER" id="PTHR35810:SF1">
    <property type="entry name" value="CYTOPLASMIC PROTEIN"/>
    <property type="match status" value="1"/>
</dbReference>
<sequence length="163" mass="18413">MKPASGIIIYDGGEARVEVRLERDTVWLTQEQMALLFGRERSVITKHIRNVFAEGELEREAVCAKCAHTASDGKTYQGESNNLDVIISVGYRVKSLQGTRFRQWATRVLREHLTRGYTLDRQRFEQNAALLVAKSDAKNKNPMVRLIENMPTLSGAPIRGVEP</sequence>
<organism evidence="1 2">
    <name type="scientific">Tepidimonas sediminis</name>
    <dbReference type="NCBI Taxonomy" id="2588941"/>
    <lineage>
        <taxon>Bacteria</taxon>
        <taxon>Pseudomonadati</taxon>
        <taxon>Pseudomonadota</taxon>
        <taxon>Betaproteobacteria</taxon>
        <taxon>Burkholderiales</taxon>
        <taxon>Tepidimonas</taxon>
    </lineage>
</organism>
<dbReference type="InterPro" id="IPR011204">
    <property type="entry name" value="Virulence_RhuM-like"/>
</dbReference>
<protein>
    <submittedName>
        <fullName evidence="1">Virulence protein RhuM family protein</fullName>
    </submittedName>
</protein>
<dbReference type="Proteomes" id="UP000320225">
    <property type="component" value="Unassembled WGS sequence"/>
</dbReference>
<proteinExistence type="predicted"/>
<dbReference type="RefSeq" id="WP_143892553.1">
    <property type="nucleotide sequence ID" value="NZ_VJND01000001.1"/>
</dbReference>
<evidence type="ECO:0000313" key="2">
    <source>
        <dbReference type="Proteomes" id="UP000320225"/>
    </source>
</evidence>
<dbReference type="Pfam" id="PF13310">
    <property type="entry name" value="Virulence_RhuM"/>
    <property type="match status" value="1"/>
</dbReference>
<dbReference type="EMBL" id="VJND01000001">
    <property type="protein sequence ID" value="TSE27280.1"/>
    <property type="molecule type" value="Genomic_DNA"/>
</dbReference>